<gene>
    <name evidence="3" type="ORF">AB1Y20_000445</name>
</gene>
<dbReference type="Proteomes" id="UP001515480">
    <property type="component" value="Unassembled WGS sequence"/>
</dbReference>
<dbReference type="Gene3D" id="3.40.50.720">
    <property type="entry name" value="NAD(P)-binding Rossmann-like Domain"/>
    <property type="match status" value="1"/>
</dbReference>
<name>A0AB34K4W9_PRYPA</name>
<evidence type="ECO:0008006" key="5">
    <source>
        <dbReference type="Google" id="ProtNLM"/>
    </source>
</evidence>
<dbReference type="PANTHER" id="PTHR24320">
    <property type="entry name" value="RETINOL DEHYDROGENASE"/>
    <property type="match status" value="1"/>
</dbReference>
<dbReference type="SUPFAM" id="SSF51735">
    <property type="entry name" value="NAD(P)-binding Rossmann-fold domains"/>
    <property type="match status" value="1"/>
</dbReference>
<comment type="caution">
    <text evidence="3">The sequence shown here is derived from an EMBL/GenBank/DDBJ whole genome shotgun (WGS) entry which is preliminary data.</text>
</comment>
<organism evidence="3 4">
    <name type="scientific">Prymnesium parvum</name>
    <name type="common">Toxic golden alga</name>
    <dbReference type="NCBI Taxonomy" id="97485"/>
    <lineage>
        <taxon>Eukaryota</taxon>
        <taxon>Haptista</taxon>
        <taxon>Haptophyta</taxon>
        <taxon>Prymnesiophyceae</taxon>
        <taxon>Prymnesiales</taxon>
        <taxon>Prymnesiaceae</taxon>
        <taxon>Prymnesium</taxon>
    </lineage>
</organism>
<keyword evidence="4" id="KW-1185">Reference proteome</keyword>
<keyword evidence="2" id="KW-0560">Oxidoreductase</keyword>
<proteinExistence type="inferred from homology"/>
<dbReference type="InterPro" id="IPR002347">
    <property type="entry name" value="SDR_fam"/>
</dbReference>
<accession>A0AB34K4W9</accession>
<evidence type="ECO:0000313" key="4">
    <source>
        <dbReference type="Proteomes" id="UP001515480"/>
    </source>
</evidence>
<protein>
    <recommendedName>
        <fullName evidence="5">Protochlorophyllide reductase</fullName>
    </recommendedName>
</protein>
<dbReference type="Pfam" id="PF00106">
    <property type="entry name" value="adh_short"/>
    <property type="match status" value="1"/>
</dbReference>
<dbReference type="InterPro" id="IPR036291">
    <property type="entry name" value="NAD(P)-bd_dom_sf"/>
</dbReference>
<dbReference type="EMBL" id="JBGBPQ010000001">
    <property type="protein sequence ID" value="KAL1529499.1"/>
    <property type="molecule type" value="Genomic_DNA"/>
</dbReference>
<sequence>MQRYVQAMGLRNVLSVACEAIFRIPTRPEPPNVFADEVWATVLPKDLKNMTFAITGSSRGMGYELAKKIAERGGNLILLNRGGQHTEKARDEIAQLNKGGFTVMINCDLCDFASVRTAAEEVRKQTKTLDCLVLNAGLMAQKDVRTKDGYDIQMQANHLSHFLLTSLLFDVLEATAAAKGEARVVSHSSGARRAPDAPLQEDAFEKAWAPLVDGKPNPCVGDKFGKWRRYQQSKRANLAYTYALGDFIDSKPGCKVKALCCHPGATNSGLQSRTNASSWMDNFINGLAVVAGHSTDDGCLGLALATLKPDVSNNDFYGPLGLTGNATLLPDERDPSYSKQQLHMLWDKSVAATGAKWS</sequence>
<evidence type="ECO:0000256" key="1">
    <source>
        <dbReference type="ARBA" id="ARBA00006484"/>
    </source>
</evidence>
<comment type="similarity">
    <text evidence="1">Belongs to the short-chain dehydrogenases/reductases (SDR) family.</text>
</comment>
<evidence type="ECO:0000256" key="2">
    <source>
        <dbReference type="ARBA" id="ARBA00023002"/>
    </source>
</evidence>
<dbReference type="AlphaFoldDB" id="A0AB34K4W9"/>
<reference evidence="3 4" key="1">
    <citation type="journal article" date="2024" name="Science">
        <title>Giant polyketide synthase enzymes in the biosynthesis of giant marine polyether toxins.</title>
        <authorList>
            <person name="Fallon T.R."/>
            <person name="Shende V.V."/>
            <person name="Wierzbicki I.H."/>
            <person name="Pendleton A.L."/>
            <person name="Watervoot N.F."/>
            <person name="Auber R.P."/>
            <person name="Gonzalez D.J."/>
            <person name="Wisecaver J.H."/>
            <person name="Moore B.S."/>
        </authorList>
    </citation>
    <scope>NUCLEOTIDE SEQUENCE [LARGE SCALE GENOMIC DNA]</scope>
    <source>
        <strain evidence="3 4">12B1</strain>
    </source>
</reference>
<evidence type="ECO:0000313" key="3">
    <source>
        <dbReference type="EMBL" id="KAL1529499.1"/>
    </source>
</evidence>
<dbReference type="PANTHER" id="PTHR24320:SF148">
    <property type="entry name" value="NAD(P)-BINDING ROSSMANN-FOLD SUPERFAMILY PROTEIN"/>
    <property type="match status" value="1"/>
</dbReference>
<dbReference type="GO" id="GO:0016491">
    <property type="term" value="F:oxidoreductase activity"/>
    <property type="evidence" value="ECO:0007669"/>
    <property type="project" value="UniProtKB-KW"/>
</dbReference>